<keyword evidence="9" id="KW-0812">Transmembrane</keyword>
<dbReference type="InterPro" id="IPR024079">
    <property type="entry name" value="MetalloPept_cat_dom_sf"/>
</dbReference>
<evidence type="ECO:0000256" key="4">
    <source>
        <dbReference type="ARBA" id="ARBA00022723"/>
    </source>
</evidence>
<evidence type="ECO:0000313" key="13">
    <source>
        <dbReference type="Proteomes" id="UP000821853"/>
    </source>
</evidence>
<gene>
    <name evidence="12" type="ORF">HPB48_007071</name>
</gene>
<keyword evidence="7" id="KW-0482">Metalloprotease</keyword>
<dbReference type="GO" id="GO:0005886">
    <property type="term" value="C:plasma membrane"/>
    <property type="evidence" value="ECO:0007669"/>
    <property type="project" value="TreeGrafter"/>
</dbReference>
<evidence type="ECO:0000256" key="9">
    <source>
        <dbReference type="SAM" id="Phobius"/>
    </source>
</evidence>
<evidence type="ECO:0000256" key="6">
    <source>
        <dbReference type="ARBA" id="ARBA00022833"/>
    </source>
</evidence>
<dbReference type="GO" id="GO:0046872">
    <property type="term" value="F:metal ion binding"/>
    <property type="evidence" value="ECO:0007669"/>
    <property type="project" value="UniProtKB-KW"/>
</dbReference>
<evidence type="ECO:0000259" key="11">
    <source>
        <dbReference type="Pfam" id="PF05649"/>
    </source>
</evidence>
<dbReference type="CDD" id="cd08662">
    <property type="entry name" value="M13"/>
    <property type="match status" value="1"/>
</dbReference>
<evidence type="ECO:0000313" key="12">
    <source>
        <dbReference type="EMBL" id="KAH9368935.1"/>
    </source>
</evidence>
<evidence type="ECO:0000256" key="7">
    <source>
        <dbReference type="ARBA" id="ARBA00023049"/>
    </source>
</evidence>
<protein>
    <submittedName>
        <fullName evidence="12">Uncharacterized protein</fullName>
    </submittedName>
</protein>
<dbReference type="EMBL" id="JABSTR010000004">
    <property type="protein sequence ID" value="KAH9368935.1"/>
    <property type="molecule type" value="Genomic_DNA"/>
</dbReference>
<dbReference type="GO" id="GO:0016485">
    <property type="term" value="P:protein processing"/>
    <property type="evidence" value="ECO:0007669"/>
    <property type="project" value="TreeGrafter"/>
</dbReference>
<dbReference type="GO" id="GO:0004222">
    <property type="term" value="F:metalloendopeptidase activity"/>
    <property type="evidence" value="ECO:0007669"/>
    <property type="project" value="InterPro"/>
</dbReference>
<feature type="domain" description="Peptidase M13 N-terminal" evidence="11">
    <location>
        <begin position="265"/>
        <end position="428"/>
    </location>
</feature>
<feature type="domain" description="Peptidase M13 C-terminal" evidence="10">
    <location>
        <begin position="483"/>
        <end position="659"/>
    </location>
</feature>
<organism evidence="12 13">
    <name type="scientific">Haemaphysalis longicornis</name>
    <name type="common">Bush tick</name>
    <dbReference type="NCBI Taxonomy" id="44386"/>
    <lineage>
        <taxon>Eukaryota</taxon>
        <taxon>Metazoa</taxon>
        <taxon>Ecdysozoa</taxon>
        <taxon>Arthropoda</taxon>
        <taxon>Chelicerata</taxon>
        <taxon>Arachnida</taxon>
        <taxon>Acari</taxon>
        <taxon>Parasitiformes</taxon>
        <taxon>Ixodida</taxon>
        <taxon>Ixodoidea</taxon>
        <taxon>Ixodidae</taxon>
        <taxon>Haemaphysalinae</taxon>
        <taxon>Haemaphysalis</taxon>
    </lineage>
</organism>
<dbReference type="Pfam" id="PF05649">
    <property type="entry name" value="Peptidase_M13_N"/>
    <property type="match status" value="3"/>
</dbReference>
<evidence type="ECO:0000256" key="2">
    <source>
        <dbReference type="ARBA" id="ARBA00007357"/>
    </source>
</evidence>
<dbReference type="PANTHER" id="PTHR11733:SF241">
    <property type="entry name" value="GH26575P-RELATED"/>
    <property type="match status" value="1"/>
</dbReference>
<dbReference type="PROSITE" id="PS51885">
    <property type="entry name" value="NEPRILYSIN"/>
    <property type="match status" value="2"/>
</dbReference>
<dbReference type="Pfam" id="PF01431">
    <property type="entry name" value="Peptidase_M13"/>
    <property type="match status" value="2"/>
</dbReference>
<dbReference type="InterPro" id="IPR000718">
    <property type="entry name" value="Peptidase_M13"/>
</dbReference>
<dbReference type="Gene3D" id="1.10.1380.10">
    <property type="entry name" value="Neutral endopeptidase , domain2"/>
    <property type="match status" value="3"/>
</dbReference>
<dbReference type="PRINTS" id="PR00786">
    <property type="entry name" value="NEPRILYSIN"/>
</dbReference>
<keyword evidence="5" id="KW-0378">Hydrolase</keyword>
<evidence type="ECO:0000259" key="10">
    <source>
        <dbReference type="Pfam" id="PF01431"/>
    </source>
</evidence>
<keyword evidence="9" id="KW-0472">Membrane</keyword>
<name>A0A9J6G1T0_HAELO</name>
<feature type="region of interest" description="Disordered" evidence="8">
    <location>
        <begin position="669"/>
        <end position="710"/>
    </location>
</feature>
<keyword evidence="3" id="KW-0645">Protease</keyword>
<keyword evidence="13" id="KW-1185">Reference proteome</keyword>
<feature type="domain" description="Peptidase M13 N-terminal" evidence="11">
    <location>
        <begin position="93"/>
        <end position="207"/>
    </location>
</feature>
<keyword evidence="4" id="KW-0479">Metal-binding</keyword>
<dbReference type="Proteomes" id="UP000821853">
    <property type="component" value="Chromosome 2"/>
</dbReference>
<comment type="cofactor">
    <cofactor evidence="1">
        <name>Zn(2+)</name>
        <dbReference type="ChEBI" id="CHEBI:29105"/>
    </cofactor>
</comment>
<evidence type="ECO:0000256" key="5">
    <source>
        <dbReference type="ARBA" id="ARBA00022801"/>
    </source>
</evidence>
<keyword evidence="9" id="KW-1133">Transmembrane helix</keyword>
<feature type="compositionally biased region" description="Basic and acidic residues" evidence="8">
    <location>
        <begin position="690"/>
        <end position="699"/>
    </location>
</feature>
<reference evidence="12 13" key="1">
    <citation type="journal article" date="2020" name="Cell">
        <title>Large-Scale Comparative Analyses of Tick Genomes Elucidate Their Genetic Diversity and Vector Capacities.</title>
        <authorList>
            <consortium name="Tick Genome and Microbiome Consortium (TIGMIC)"/>
            <person name="Jia N."/>
            <person name="Wang J."/>
            <person name="Shi W."/>
            <person name="Du L."/>
            <person name="Sun Y."/>
            <person name="Zhan W."/>
            <person name="Jiang J.F."/>
            <person name="Wang Q."/>
            <person name="Zhang B."/>
            <person name="Ji P."/>
            <person name="Bell-Sakyi L."/>
            <person name="Cui X.M."/>
            <person name="Yuan T.T."/>
            <person name="Jiang B.G."/>
            <person name="Yang W.F."/>
            <person name="Lam T.T."/>
            <person name="Chang Q.C."/>
            <person name="Ding S.J."/>
            <person name="Wang X.J."/>
            <person name="Zhu J.G."/>
            <person name="Ruan X.D."/>
            <person name="Zhao L."/>
            <person name="Wei J.T."/>
            <person name="Ye R.Z."/>
            <person name="Que T.C."/>
            <person name="Du C.H."/>
            <person name="Zhou Y.H."/>
            <person name="Cheng J.X."/>
            <person name="Dai P.F."/>
            <person name="Guo W.B."/>
            <person name="Han X.H."/>
            <person name="Huang E.J."/>
            <person name="Li L.F."/>
            <person name="Wei W."/>
            <person name="Gao Y.C."/>
            <person name="Liu J.Z."/>
            <person name="Shao H.Z."/>
            <person name="Wang X."/>
            <person name="Wang C.C."/>
            <person name="Yang T.C."/>
            <person name="Huo Q.B."/>
            <person name="Li W."/>
            <person name="Chen H.Y."/>
            <person name="Chen S.E."/>
            <person name="Zhou L.G."/>
            <person name="Ni X.B."/>
            <person name="Tian J.H."/>
            <person name="Sheng Y."/>
            <person name="Liu T."/>
            <person name="Pan Y.S."/>
            <person name="Xia L.Y."/>
            <person name="Li J."/>
            <person name="Zhao F."/>
            <person name="Cao W.C."/>
        </authorList>
    </citation>
    <scope>NUCLEOTIDE SEQUENCE [LARGE SCALE GENOMIC DNA]</scope>
    <source>
        <strain evidence="12">HaeL-2018</strain>
    </source>
</reference>
<feature type="compositionally biased region" description="Pro residues" evidence="8">
    <location>
        <begin position="671"/>
        <end position="680"/>
    </location>
</feature>
<proteinExistence type="inferred from homology"/>
<sequence length="1491" mass="166729">MAVDDGAYSTPEQTQSLVPEPVSLGSWTCCLTVVFVAIISAVFLVAIAMALIAPGDARNHPKHKTGVDKQICTKKRCNWLEHTLSQFSPDSAPCQDFYGHVCKTRSGQWLSRTKNMDFDVNRGVTRLLRQPLRKHKQGSATHKAVSLYKACVRILRRENSEISDLRSFMRNVGLDLLDGGAKSKKDAVDILCALFFRYGVNTLLSFVMHDLISVNGKKLVSIGFSENFDACDSETWEVLSRVSRADSVASALLAAYHSKRDEPFTRLKVRHLSRHTPKTVSRQQWIEAISTHSRSVYTTDDILYVKPSALKFFGSLLSQLNHDGVKYQMAWCLLRNYGSYSDRRLIRSVALHNQTCLERVATVMGPALYAAYIFRAVSPKAIQRAIGMALNIKAQAQTDVARASWLPRKEKRQALRRMRSLNFHVGFPNGMTTVEELDRYYQNYPAAPRHFLLSWMRASKITRARKLGNRNILLPHRGFPTAAYFEDSNTVFISADLLRPPVFLASGPDSFNYGGLGQIIAHEVIHAFLLGTQSKEIRKGGDSSAELHAVEEKTRCLNESHREALEGGMPSQVNSSHWENVADFAGAALAFRTFHSLKTRNTTLEAGPPEDEQQLFFVGLCLKHCERDDYDQSLFTPSPLRCTMQVKNMPEFSTAFKCNAAVISSYIVDASPPPLSPRPNRPSTRDEEEGATRANKDNNEGLNGRACSRDVSPNTPADLFLLLPIDACGLPPKGPQLFAPPTTGSDLTSGFFGLPRRSPRRPGDPDIRGCLHRRRGRLLPAAPLRDPVKVARRLQEKAEMAVGDRTHTWQLGRQRVLPFTFACGSFIGLISSGVVASFLFYRGYLRRYSVFALKTCASADCLYVAETIRASVNVSVDPCHDFYDFVCGSYSEALPDQINSLSYRTRSIFEALLDAGLKNKTAALASSAASKANALYRSCLDVVAKKQADLPVLTTFLANEGLDLRAVDGSALEKIFRLYFQYGITAVFAFNLAEFASKDYKRQLLLRVDKALLVWYKYREALMKTGVIEGYMRVFLAPYSDQLEKIMTLVFRTENKAHIAMKRIASVQKGNFSEFYSVQISDIGQFTPNVVTASEWTRLVLKYAGSLYTTDDRILVEELAMNYLRTLYATVGSRGITLLVAWNVLRTYSGYADSSVASFVYGDYKSECLTRLDRIMPVAFHAQQLFTVAPPDVARAAHQIAINVKKGTDKLLVASSWLDSSSKRVALRKLSRMELHVGYPEGQDTLAALDAYYDDLAYPSGPFLAAWLNASSHYMRKLLGTSVDAQFPASEVNAFYQLGANRIIVPAAFLQAPIFMPRGPAAFNYGSFGHVVGHEIMHAYDVHGITVNEHGSMGATWVHPLSLARYKDHVRCVREEHEKVLTWRSLVLTDDLDSENLADLVGARSAFDAYRSLDGAERFVRVPGQFYPNQLFFIGFCLKWCEQRGYSSAGTRYAPGYARCVVPLRNMREFADAFNCKSHARMNPERKCSFW</sequence>
<feature type="transmembrane region" description="Helical" evidence="9">
    <location>
        <begin position="24"/>
        <end position="53"/>
    </location>
</feature>
<dbReference type="VEuPathDB" id="VectorBase:HLOH_042023"/>
<feature type="transmembrane region" description="Helical" evidence="9">
    <location>
        <begin position="816"/>
        <end position="841"/>
    </location>
</feature>
<dbReference type="PANTHER" id="PTHR11733">
    <property type="entry name" value="ZINC METALLOPROTEASE FAMILY M13 NEPRILYSIN-RELATED"/>
    <property type="match status" value="1"/>
</dbReference>
<dbReference type="SUPFAM" id="SSF55486">
    <property type="entry name" value="Metalloproteases ('zincins'), catalytic domain"/>
    <property type="match status" value="2"/>
</dbReference>
<evidence type="ECO:0000256" key="1">
    <source>
        <dbReference type="ARBA" id="ARBA00001947"/>
    </source>
</evidence>
<evidence type="ECO:0000256" key="8">
    <source>
        <dbReference type="SAM" id="MobiDB-lite"/>
    </source>
</evidence>
<dbReference type="OrthoDB" id="6490390at2759"/>
<comment type="similarity">
    <text evidence="2">Belongs to the peptidase M13 family.</text>
</comment>
<feature type="domain" description="Peptidase M13 N-terminal" evidence="11">
    <location>
        <begin position="878"/>
        <end position="1240"/>
    </location>
</feature>
<comment type="caution">
    <text evidence="12">The sequence shown here is derived from an EMBL/GenBank/DDBJ whole genome shotgun (WGS) entry which is preliminary data.</text>
</comment>
<keyword evidence="6" id="KW-0862">Zinc</keyword>
<dbReference type="InterPro" id="IPR042089">
    <property type="entry name" value="Peptidase_M13_dom_2"/>
</dbReference>
<feature type="domain" description="Peptidase M13 C-terminal" evidence="10">
    <location>
        <begin position="1293"/>
        <end position="1489"/>
    </location>
</feature>
<dbReference type="InterPro" id="IPR018497">
    <property type="entry name" value="Peptidase_M13_C"/>
</dbReference>
<evidence type="ECO:0000256" key="3">
    <source>
        <dbReference type="ARBA" id="ARBA00022670"/>
    </source>
</evidence>
<accession>A0A9J6G1T0</accession>
<dbReference type="Gene3D" id="3.40.390.10">
    <property type="entry name" value="Collagenase (Catalytic Domain)"/>
    <property type="match status" value="3"/>
</dbReference>
<dbReference type="InterPro" id="IPR008753">
    <property type="entry name" value="Peptidase_M13_N"/>
</dbReference>